<name>A0A6S5RRY0_9GAMM</name>
<accession>A0A6S5RRY0</accession>
<sequence length="41" mass="4735">MEMRRYPHKPYPAGCVPKYWSVVYDSGPHTVSVTIHEPFGD</sequence>
<dbReference type="Proteomes" id="UP000515591">
    <property type="component" value="Chromosome"/>
</dbReference>
<organism evidence="1 2">
    <name type="scientific">Metapseudomonas otitidis</name>
    <dbReference type="NCBI Taxonomy" id="319939"/>
    <lineage>
        <taxon>Bacteria</taxon>
        <taxon>Pseudomonadati</taxon>
        <taxon>Pseudomonadota</taxon>
        <taxon>Gammaproteobacteria</taxon>
        <taxon>Pseudomonadales</taxon>
        <taxon>Pseudomonadaceae</taxon>
        <taxon>Metapseudomonas</taxon>
    </lineage>
</organism>
<evidence type="ECO:0000313" key="1">
    <source>
        <dbReference type="EMBL" id="BBT18428.1"/>
    </source>
</evidence>
<evidence type="ECO:0000313" key="2">
    <source>
        <dbReference type="Proteomes" id="UP000515591"/>
    </source>
</evidence>
<reference evidence="1 2" key="1">
    <citation type="submission" date="2019-12" db="EMBL/GenBank/DDBJ databases">
        <title>complete genome sequences of Pseudomonas otitidis str. WP8-S17-CRE-03 isolated from wastewater treatment plant effluent.</title>
        <authorList>
            <person name="Sekizuka T."/>
            <person name="Itokawa K."/>
            <person name="Yatsu K."/>
            <person name="Inamine Y."/>
            <person name="Kuroda M."/>
        </authorList>
    </citation>
    <scope>NUCLEOTIDE SEQUENCE [LARGE SCALE GENOMIC DNA]</scope>
    <source>
        <strain evidence="1 2">WP8-S17-CRE-03</strain>
    </source>
</reference>
<gene>
    <name evidence="1" type="ORF">WP8S17C03_44770</name>
</gene>
<dbReference type="AlphaFoldDB" id="A0A6S5RRY0"/>
<dbReference type="EMBL" id="AP022213">
    <property type="protein sequence ID" value="BBT18428.1"/>
    <property type="molecule type" value="Genomic_DNA"/>
</dbReference>
<proteinExistence type="predicted"/>
<protein>
    <submittedName>
        <fullName evidence="1">Uncharacterized protein</fullName>
    </submittedName>
</protein>